<evidence type="ECO:0000313" key="6">
    <source>
        <dbReference type="Proteomes" id="UP000515151"/>
    </source>
</evidence>
<keyword evidence="1" id="KW-0433">Leucine-rich repeat</keyword>
<evidence type="ECO:0000313" key="7">
    <source>
        <dbReference type="RefSeq" id="XP_031399530.1"/>
    </source>
</evidence>
<feature type="domain" description="TIR" evidence="5">
    <location>
        <begin position="53"/>
        <end position="219"/>
    </location>
</feature>
<dbReference type="PROSITE" id="PS50104">
    <property type="entry name" value="TIR"/>
    <property type="match status" value="1"/>
</dbReference>
<sequence length="1263" mass="141678">MASSDAGREGRMVDFCTPCWKPLFRTHKPSHECKTIDKIGSDHAPAAPHSRVMEYEVFLSFRGPDTRRGFADYLYFSLRDAGVRVFRDNEELRSGDEIGPGLCQGILQSKISIPIFSEGYASSKWCLRELAIIAECRRKVEQIVMPIFYDVTPDQVKNQTGKYKEALRRHANECRQCVGQWRSALSEVGRLKGWVLKDTADGHEGQLIRLVVTAVLRQLKKLYLPLTKYLVGVEKHANDIMNLLDVGVGDVRIVGIYGISGTGKTTLAKHIYNKLLNGCEFEGCCSLVNVRERSLQPNGLQQLQNKLVADITRSECQYFGSIDEGINILQYRFRERKVLILLDDVNHPKQLEALVAEREWFGLGSRIIVTTTNGRILREASQVNNSYELGGMRHDEALELFNRHAFRNDPSVNTYTARLNNLASEIVKATGGLPLALEIIGSFLYGRCEEQWKAMLEKLITRADKEVLDKLRISYDDLEDEYKEIFLDVACFFIGEDIRVVIHMWRDCNFFPEVGIQVLQLRSLIKIGEDKKLWMHDSLRDLGRAIVRQENKSSGKRRRLWCSEEAKGVLREHKGTENIEAISIQSGLSFSKEQFREMPNLRYLRSEGAYPGGAFQPLSELRWLSWRNDPFFSMVPCLPFPKLKILDISRSKVTEDWDGWSSFKKLAMLKVLDLSGCCRLTTTPDLSMFPDLERLILEDCKELAKIHPSMVDLQHLSSLNLKGCFRVKKLPDQLGSMKKLTELIIDGTSICRLPDSIGSLENLQRLSANNCHYLKAIPDSIGQLHSLVELSFSDAGVKSLPDSVGNLNNMEVLNISSSNISHFPSALGKLGKLKVINASKCYTLSGDIPAELGKLCSLEVLKLDDTNINRIPETIAGLSRLQTLDLTACRRLHTIPELPVSLVNVRVACQSVDAITNLPDLISLEELVLITSTPQCHFSSIPHAEVPPIRGSTYLQSLPKLPESLNKLNLLNNPLQVLPELSNLENLLELSLEKCYNLTEIPGLVDLVVLKSLKVSWCPHITSLVGLERLKSLKILQVTSCEKLKRLPDLSTLQKLSVLNVRGCESLVAIQGLDRLYALTELDIGNCKCIQSLPDLSNLTLLQSLSADGCKKLQGLEGLGELEELLSLRISGCREIKCLPNLSKLKRLRHLDIAGCKGISEVCGLLEMKFLKRIVVNRCASLKKFRELPELMDMISSGRDNLSAVSRSIAERHKPLTISGNAPRRASSVSIKGLTVAVQGFNVIAIYPCDNNRIIRSVPEHLN</sequence>
<dbReference type="InterPro" id="IPR001611">
    <property type="entry name" value="Leu-rich_rpt"/>
</dbReference>
<dbReference type="PANTHER" id="PTHR11017:SF570">
    <property type="entry name" value="DISEASE RESISTANCE PROTEIN (TIR-NBS CLASS)-RELATED"/>
    <property type="match status" value="1"/>
</dbReference>
<dbReference type="SUPFAM" id="SSF52200">
    <property type="entry name" value="Toll/Interleukin receptor TIR domain"/>
    <property type="match status" value="1"/>
</dbReference>
<accession>A0A6P8DUK5</accession>
<dbReference type="Pfam" id="PF01582">
    <property type="entry name" value="TIR"/>
    <property type="match status" value="1"/>
</dbReference>
<dbReference type="InterPro" id="IPR002182">
    <property type="entry name" value="NB-ARC"/>
</dbReference>
<dbReference type="InterPro" id="IPR000157">
    <property type="entry name" value="TIR_dom"/>
</dbReference>
<keyword evidence="6" id="KW-1185">Reference proteome</keyword>
<keyword evidence="2" id="KW-0677">Repeat</keyword>
<evidence type="ECO:0000256" key="4">
    <source>
        <dbReference type="ARBA" id="ARBA00023027"/>
    </source>
</evidence>
<dbReference type="GeneID" id="116209913"/>
<dbReference type="Gene3D" id="3.40.50.300">
    <property type="entry name" value="P-loop containing nucleotide triphosphate hydrolases"/>
    <property type="match status" value="1"/>
</dbReference>
<dbReference type="InterPro" id="IPR027417">
    <property type="entry name" value="P-loop_NTPase"/>
</dbReference>
<dbReference type="Proteomes" id="UP000515151">
    <property type="component" value="Chromosome 6"/>
</dbReference>
<dbReference type="InterPro" id="IPR035897">
    <property type="entry name" value="Toll_tir_struct_dom_sf"/>
</dbReference>
<dbReference type="SUPFAM" id="SSF52058">
    <property type="entry name" value="L domain-like"/>
    <property type="match status" value="2"/>
</dbReference>
<dbReference type="Gene3D" id="3.80.10.10">
    <property type="entry name" value="Ribonuclease Inhibitor"/>
    <property type="match status" value="4"/>
</dbReference>
<dbReference type="SMART" id="SM00255">
    <property type="entry name" value="TIR"/>
    <property type="match status" value="1"/>
</dbReference>
<reference evidence="6" key="1">
    <citation type="journal article" date="2020" name="Plant Biotechnol. J.">
        <title>The pomegranate (Punica granatum L.) draft genome dissects genetic divergence between soft- and hard-seeded cultivars.</title>
        <authorList>
            <person name="Luo X."/>
            <person name="Li H."/>
            <person name="Wu Z."/>
            <person name="Yao W."/>
            <person name="Zhao P."/>
            <person name="Cao D."/>
            <person name="Yu H."/>
            <person name="Li K."/>
            <person name="Poudel K."/>
            <person name="Zhao D."/>
            <person name="Zhang F."/>
            <person name="Xia X."/>
            <person name="Chen L."/>
            <person name="Wang Q."/>
            <person name="Jing D."/>
            <person name="Cao S."/>
        </authorList>
    </citation>
    <scope>NUCLEOTIDE SEQUENCE [LARGE SCALE GENOMIC DNA]</scope>
    <source>
        <strain evidence="6">cv. Tunisia</strain>
    </source>
</reference>
<protein>
    <submittedName>
        <fullName evidence="7">TMV resistance protein N-like</fullName>
    </submittedName>
</protein>
<dbReference type="InterPro" id="IPR003593">
    <property type="entry name" value="AAA+_ATPase"/>
</dbReference>
<proteinExistence type="predicted"/>
<dbReference type="InterPro" id="IPR042197">
    <property type="entry name" value="Apaf_helical"/>
</dbReference>
<dbReference type="GO" id="GO:0051707">
    <property type="term" value="P:response to other organism"/>
    <property type="evidence" value="ECO:0007669"/>
    <property type="project" value="UniProtKB-ARBA"/>
</dbReference>
<dbReference type="GO" id="GO:0006952">
    <property type="term" value="P:defense response"/>
    <property type="evidence" value="ECO:0007669"/>
    <property type="project" value="UniProtKB-KW"/>
</dbReference>
<evidence type="ECO:0000259" key="5">
    <source>
        <dbReference type="PROSITE" id="PS50104"/>
    </source>
</evidence>
<dbReference type="OrthoDB" id="1901675at2759"/>
<keyword evidence="4" id="KW-0520">NAD</keyword>
<gene>
    <name evidence="7" type="primary">LOC116209913</name>
</gene>
<dbReference type="Pfam" id="PF23282">
    <property type="entry name" value="WHD_ROQ1"/>
    <property type="match status" value="1"/>
</dbReference>
<dbReference type="SMART" id="SM00382">
    <property type="entry name" value="AAA"/>
    <property type="match status" value="1"/>
</dbReference>
<name>A0A6P8DUK5_PUNGR</name>
<dbReference type="InterPro" id="IPR058192">
    <property type="entry name" value="WHD_ROQ1-like"/>
</dbReference>
<keyword evidence="3" id="KW-0611">Plant defense</keyword>
<dbReference type="GO" id="GO:0043531">
    <property type="term" value="F:ADP binding"/>
    <property type="evidence" value="ECO:0007669"/>
    <property type="project" value="InterPro"/>
</dbReference>
<evidence type="ECO:0000256" key="2">
    <source>
        <dbReference type="ARBA" id="ARBA00022737"/>
    </source>
</evidence>
<dbReference type="GO" id="GO:0007165">
    <property type="term" value="P:signal transduction"/>
    <property type="evidence" value="ECO:0007669"/>
    <property type="project" value="InterPro"/>
</dbReference>
<dbReference type="AlphaFoldDB" id="A0A6P8DUK5"/>
<dbReference type="InterPro" id="IPR055414">
    <property type="entry name" value="LRR_R13L4/SHOC2-like"/>
</dbReference>
<dbReference type="InterPro" id="IPR044974">
    <property type="entry name" value="Disease_R_plants"/>
</dbReference>
<dbReference type="PANTHER" id="PTHR11017">
    <property type="entry name" value="LEUCINE-RICH REPEAT-CONTAINING PROTEIN"/>
    <property type="match status" value="1"/>
</dbReference>
<dbReference type="PRINTS" id="PR00364">
    <property type="entry name" value="DISEASERSIST"/>
</dbReference>
<dbReference type="Gene3D" id="1.10.8.430">
    <property type="entry name" value="Helical domain of apoptotic protease-activating factors"/>
    <property type="match status" value="1"/>
</dbReference>
<dbReference type="RefSeq" id="XP_031399530.1">
    <property type="nucleotide sequence ID" value="XM_031543670.1"/>
</dbReference>
<dbReference type="Gene3D" id="3.40.50.10140">
    <property type="entry name" value="Toll/interleukin-1 receptor homology (TIR) domain"/>
    <property type="match status" value="1"/>
</dbReference>
<evidence type="ECO:0000256" key="3">
    <source>
        <dbReference type="ARBA" id="ARBA00022821"/>
    </source>
</evidence>
<dbReference type="Pfam" id="PF23598">
    <property type="entry name" value="LRR_14"/>
    <property type="match status" value="1"/>
</dbReference>
<dbReference type="SUPFAM" id="SSF52540">
    <property type="entry name" value="P-loop containing nucleoside triphosphate hydrolases"/>
    <property type="match status" value="1"/>
</dbReference>
<dbReference type="PROSITE" id="PS51450">
    <property type="entry name" value="LRR"/>
    <property type="match status" value="1"/>
</dbReference>
<reference evidence="7" key="2">
    <citation type="submission" date="2025-08" db="UniProtKB">
        <authorList>
            <consortium name="RefSeq"/>
        </authorList>
    </citation>
    <scope>IDENTIFICATION</scope>
    <source>
        <tissue evidence="7">Leaf</tissue>
    </source>
</reference>
<dbReference type="InterPro" id="IPR032675">
    <property type="entry name" value="LRR_dom_sf"/>
</dbReference>
<dbReference type="Pfam" id="PF00931">
    <property type="entry name" value="NB-ARC"/>
    <property type="match status" value="1"/>
</dbReference>
<organism evidence="6 7">
    <name type="scientific">Punica granatum</name>
    <name type="common">Pomegranate</name>
    <dbReference type="NCBI Taxonomy" id="22663"/>
    <lineage>
        <taxon>Eukaryota</taxon>
        <taxon>Viridiplantae</taxon>
        <taxon>Streptophyta</taxon>
        <taxon>Embryophyta</taxon>
        <taxon>Tracheophyta</taxon>
        <taxon>Spermatophyta</taxon>
        <taxon>Magnoliopsida</taxon>
        <taxon>eudicotyledons</taxon>
        <taxon>Gunneridae</taxon>
        <taxon>Pentapetalae</taxon>
        <taxon>rosids</taxon>
        <taxon>malvids</taxon>
        <taxon>Myrtales</taxon>
        <taxon>Lythraceae</taxon>
        <taxon>Punica</taxon>
    </lineage>
</organism>
<evidence type="ECO:0000256" key="1">
    <source>
        <dbReference type="ARBA" id="ARBA00022614"/>
    </source>
</evidence>
<dbReference type="FunFam" id="3.40.50.10140:FF:000007">
    <property type="entry name" value="Disease resistance protein (TIR-NBS-LRR class)"/>
    <property type="match status" value="1"/>
</dbReference>